<feature type="region of interest" description="Disordered" evidence="1">
    <location>
        <begin position="1"/>
        <end position="30"/>
    </location>
</feature>
<name>A0AAG5DIS9_ANOAO</name>
<dbReference type="Proteomes" id="UP000075880">
    <property type="component" value="Unassembled WGS sequence"/>
</dbReference>
<evidence type="ECO:0000313" key="3">
    <source>
        <dbReference type="Proteomes" id="UP000075880"/>
    </source>
</evidence>
<feature type="region of interest" description="Disordered" evidence="1">
    <location>
        <begin position="42"/>
        <end position="62"/>
    </location>
</feature>
<reference evidence="2" key="1">
    <citation type="submission" date="2024-04" db="UniProtKB">
        <authorList>
            <consortium name="EnsemblMetazoa"/>
        </authorList>
    </citation>
    <scope>IDENTIFICATION</scope>
    <source>
        <strain evidence="2">EBRO</strain>
    </source>
</reference>
<feature type="compositionally biased region" description="Basic residues" evidence="1">
    <location>
        <begin position="84"/>
        <end position="99"/>
    </location>
</feature>
<evidence type="ECO:0000313" key="2">
    <source>
        <dbReference type="EnsemblMetazoa" id="ENSAATROPP010734"/>
    </source>
</evidence>
<protein>
    <submittedName>
        <fullName evidence="2">Uncharacterized protein</fullName>
    </submittedName>
</protein>
<dbReference type="EnsemblMetazoa" id="ENSAATROPT011851">
    <property type="protein sequence ID" value="ENSAATROPP010734"/>
    <property type="gene ID" value="ENSAATROPG009655"/>
</dbReference>
<dbReference type="AlphaFoldDB" id="A0AAG5DIS9"/>
<evidence type="ECO:0000256" key="1">
    <source>
        <dbReference type="SAM" id="MobiDB-lite"/>
    </source>
</evidence>
<organism evidence="2 3">
    <name type="scientific">Anopheles atroparvus</name>
    <name type="common">European mosquito</name>
    <dbReference type="NCBI Taxonomy" id="41427"/>
    <lineage>
        <taxon>Eukaryota</taxon>
        <taxon>Metazoa</taxon>
        <taxon>Ecdysozoa</taxon>
        <taxon>Arthropoda</taxon>
        <taxon>Hexapoda</taxon>
        <taxon>Insecta</taxon>
        <taxon>Pterygota</taxon>
        <taxon>Neoptera</taxon>
        <taxon>Endopterygota</taxon>
        <taxon>Diptera</taxon>
        <taxon>Nematocera</taxon>
        <taxon>Culicoidea</taxon>
        <taxon>Culicidae</taxon>
        <taxon>Anophelinae</taxon>
        <taxon>Anopheles</taxon>
    </lineage>
</organism>
<proteinExistence type="predicted"/>
<feature type="region of interest" description="Disordered" evidence="1">
    <location>
        <begin position="78"/>
        <end position="99"/>
    </location>
</feature>
<keyword evidence="3" id="KW-1185">Reference proteome</keyword>
<feature type="compositionally biased region" description="Basic and acidic residues" evidence="1">
    <location>
        <begin position="43"/>
        <end position="62"/>
    </location>
</feature>
<accession>A0AAG5DIS9</accession>
<sequence length="99" mass="11024">VQLSIPDETHSPYSHQSFDRKPAIENGQSEGSACVNVSLRVSPQHDQHAEKGGPAVDRPRGRDRGCVFCGGKTINHFGKSAPSYRRHPTVFDHRRAHRL</sequence>